<evidence type="ECO:0000313" key="3">
    <source>
        <dbReference type="EMBL" id="ONG40501.1"/>
    </source>
</evidence>
<dbReference type="PANTHER" id="PTHR31438:SF1">
    <property type="entry name" value="LYSINE N-ACYLTRANSFERASE C17G9.06C-RELATED"/>
    <property type="match status" value="1"/>
</dbReference>
<dbReference type="RefSeq" id="WP_076877912.1">
    <property type="nucleotide sequence ID" value="NZ_MLCN01000017.1"/>
</dbReference>
<evidence type="ECO:0000259" key="2">
    <source>
        <dbReference type="SMART" id="SM01006"/>
    </source>
</evidence>
<organism evidence="3 4">
    <name type="scientific">Alkanindiges hydrocarboniclasticus</name>
    <dbReference type="NCBI Taxonomy" id="1907941"/>
    <lineage>
        <taxon>Bacteria</taxon>
        <taxon>Pseudomonadati</taxon>
        <taxon>Pseudomonadota</taxon>
        <taxon>Gammaproteobacteria</taxon>
        <taxon>Moraxellales</taxon>
        <taxon>Moraxellaceae</taxon>
        <taxon>Alkanindiges</taxon>
    </lineage>
</organism>
<dbReference type="SMART" id="SM01006">
    <property type="entry name" value="AlcB"/>
    <property type="match status" value="1"/>
</dbReference>
<dbReference type="SUPFAM" id="SSF55729">
    <property type="entry name" value="Acyl-CoA N-acyltransferases (Nat)"/>
    <property type="match status" value="1"/>
</dbReference>
<dbReference type="AlphaFoldDB" id="A0A1S8CUM6"/>
<dbReference type="GO" id="GO:0019290">
    <property type="term" value="P:siderophore biosynthetic process"/>
    <property type="evidence" value="ECO:0007669"/>
    <property type="project" value="InterPro"/>
</dbReference>
<dbReference type="InterPro" id="IPR016181">
    <property type="entry name" value="Acyl_CoA_acyltransferase"/>
</dbReference>
<dbReference type="InterPro" id="IPR019432">
    <property type="entry name" value="Acyltransferase_MbtK/IucB-like"/>
</dbReference>
<feature type="domain" description="Acyltransferase MbtK/IucB-like conserved" evidence="2">
    <location>
        <begin position="24"/>
        <end position="71"/>
    </location>
</feature>
<name>A0A1S8CUM6_9GAMM</name>
<dbReference type="Proteomes" id="UP000192132">
    <property type="component" value="Unassembled WGS sequence"/>
</dbReference>
<comment type="caution">
    <text evidence="3">The sequence shown here is derived from an EMBL/GenBank/DDBJ whole genome shotgun (WGS) entry which is preliminary data.</text>
</comment>
<evidence type="ECO:0000313" key="4">
    <source>
        <dbReference type="Proteomes" id="UP000192132"/>
    </source>
</evidence>
<dbReference type="EMBL" id="MLCN01000017">
    <property type="protein sequence ID" value="ONG40501.1"/>
    <property type="molecule type" value="Genomic_DNA"/>
</dbReference>
<sequence length="208" mass="24284">MSTVSRQLPDYYEYQEDGTIYHLKQVRYPEHMPLLHRWMHEPHVIPQWQLNLPLVPLSVYYEKMLADDHHRLYLVGINGQDMGYTEIYEGARDRLGRYYDGDPDDLGWHLLFGETSAFGKGHLRPVIRMLSYFIFEHSNAKKIVGEPDHTVKPYAVVVAELCYELQRLIPMPEKTAALYYCHRETFLNKFPKIPQPQVSASASESSIA</sequence>
<dbReference type="Gene3D" id="3.40.630.30">
    <property type="match status" value="1"/>
</dbReference>
<accession>A0A1S8CUM6</accession>
<dbReference type="Pfam" id="PF13523">
    <property type="entry name" value="Acetyltransf_8"/>
    <property type="match status" value="1"/>
</dbReference>
<protein>
    <submittedName>
        <fullName evidence="3">Acetyltransferase</fullName>
    </submittedName>
</protein>
<keyword evidence="4" id="KW-1185">Reference proteome</keyword>
<dbReference type="PANTHER" id="PTHR31438">
    <property type="entry name" value="LYSINE N-ACYLTRANSFERASE C17G9.06C-RELATED"/>
    <property type="match status" value="1"/>
</dbReference>
<keyword evidence="3" id="KW-0808">Transferase</keyword>
<evidence type="ECO:0000256" key="1">
    <source>
        <dbReference type="ARBA" id="ARBA00004924"/>
    </source>
</evidence>
<reference evidence="3 4" key="1">
    <citation type="submission" date="2016-10" db="EMBL/GenBank/DDBJ databases">
        <title>Draft Genome sequence of Alkanindiges sp. strain H1.</title>
        <authorList>
            <person name="Subhash Y."/>
            <person name="Lee S."/>
        </authorList>
    </citation>
    <scope>NUCLEOTIDE SEQUENCE [LARGE SCALE GENOMIC DNA]</scope>
    <source>
        <strain evidence="3 4">H1</strain>
    </source>
</reference>
<dbReference type="STRING" id="1907941.BKE30_07035"/>
<dbReference type="GO" id="GO:0016410">
    <property type="term" value="F:N-acyltransferase activity"/>
    <property type="evidence" value="ECO:0007669"/>
    <property type="project" value="TreeGrafter"/>
</dbReference>
<gene>
    <name evidence="3" type="ORF">BKE30_07035</name>
</gene>
<dbReference type="OrthoDB" id="9087497at2"/>
<comment type="pathway">
    <text evidence="1">Siderophore biosynthesis.</text>
</comment>
<proteinExistence type="predicted"/>